<evidence type="ECO:0000313" key="2">
    <source>
        <dbReference type="EMBL" id="BAH07304.1"/>
    </source>
</evidence>
<dbReference type="SUPFAM" id="SSF46785">
    <property type="entry name" value="Winged helix' DNA-binding domain"/>
    <property type="match status" value="1"/>
</dbReference>
<dbReference type="Pfam" id="PF03551">
    <property type="entry name" value="PadR"/>
    <property type="match status" value="1"/>
</dbReference>
<dbReference type="InterPro" id="IPR052509">
    <property type="entry name" value="Metal_resp_DNA-bind_regulator"/>
</dbReference>
<dbReference type="EMBL" id="AP009049">
    <property type="protein sequence ID" value="BAH07304.1"/>
    <property type="molecule type" value="Genomic_DNA"/>
</dbReference>
<dbReference type="KEGG" id="ckr:CKR_2253"/>
<sequence>MTIVCAIQYNICRGDSMSDQSDIFSSLIMELRRGTVVLGVLSQLNEPQYGYSLMQSLQEKGFPVDAGTLYPLLRRLEKQELLRSNWETSGSKPRKYYVMSDIGRTVYQKLCSEWTVMTENMEKLINENGSEPDGND</sequence>
<evidence type="ECO:0000259" key="1">
    <source>
        <dbReference type="Pfam" id="PF03551"/>
    </source>
</evidence>
<feature type="domain" description="Transcription regulator PadR N-terminal" evidence="1">
    <location>
        <begin position="37"/>
        <end position="108"/>
    </location>
</feature>
<reference evidence="3" key="1">
    <citation type="submission" date="2005-09" db="EMBL/GenBank/DDBJ databases">
        <title>Complete genome sequence of Clostridium kluyveri and comparative genomics of Clostridia species.</title>
        <authorList>
            <person name="Inui M."/>
            <person name="Nonaka H."/>
            <person name="Shinoda Y."/>
            <person name="Ikenaga Y."/>
            <person name="Abe M."/>
            <person name="Naito K."/>
            <person name="Vertes A.A."/>
            <person name="Yukawa H."/>
        </authorList>
    </citation>
    <scope>NUCLEOTIDE SEQUENCE [LARGE SCALE GENOMIC DNA]</scope>
    <source>
        <strain evidence="3">NBRC 12016</strain>
    </source>
</reference>
<protein>
    <recommendedName>
        <fullName evidence="1">Transcription regulator PadR N-terminal domain-containing protein</fullName>
    </recommendedName>
</protein>
<dbReference type="PANTHER" id="PTHR33169">
    <property type="entry name" value="PADR-FAMILY TRANSCRIPTIONAL REGULATOR"/>
    <property type="match status" value="1"/>
</dbReference>
<dbReference type="Gene3D" id="1.10.10.10">
    <property type="entry name" value="Winged helix-like DNA-binding domain superfamily/Winged helix DNA-binding domain"/>
    <property type="match status" value="1"/>
</dbReference>
<dbReference type="AlphaFoldDB" id="B9E479"/>
<organism evidence="2 3">
    <name type="scientific">Clostridium kluyveri (strain NBRC 12016)</name>
    <dbReference type="NCBI Taxonomy" id="583346"/>
    <lineage>
        <taxon>Bacteria</taxon>
        <taxon>Bacillati</taxon>
        <taxon>Bacillota</taxon>
        <taxon>Clostridia</taxon>
        <taxon>Eubacteriales</taxon>
        <taxon>Clostridiaceae</taxon>
        <taxon>Clostridium</taxon>
    </lineage>
</organism>
<dbReference type="Proteomes" id="UP000007969">
    <property type="component" value="Chromosome"/>
</dbReference>
<proteinExistence type="predicted"/>
<gene>
    <name evidence="2" type="ordered locus">CKR_2253</name>
</gene>
<dbReference type="HOGENOM" id="CLU_063440_3_2_9"/>
<dbReference type="InterPro" id="IPR036388">
    <property type="entry name" value="WH-like_DNA-bd_sf"/>
</dbReference>
<evidence type="ECO:0000313" key="3">
    <source>
        <dbReference type="Proteomes" id="UP000007969"/>
    </source>
</evidence>
<dbReference type="InterPro" id="IPR005149">
    <property type="entry name" value="Tscrpt_reg_PadR_N"/>
</dbReference>
<accession>B9E479</accession>
<dbReference type="InterPro" id="IPR036390">
    <property type="entry name" value="WH_DNA-bd_sf"/>
</dbReference>
<dbReference type="PANTHER" id="PTHR33169:SF14">
    <property type="entry name" value="TRANSCRIPTIONAL REGULATOR RV3488"/>
    <property type="match status" value="1"/>
</dbReference>
<name>B9E479_CLOK1</name>